<dbReference type="GO" id="GO:0009425">
    <property type="term" value="C:bacterial-type flagellum basal body"/>
    <property type="evidence" value="ECO:0007669"/>
    <property type="project" value="InterPro"/>
</dbReference>
<evidence type="ECO:0000256" key="6">
    <source>
        <dbReference type="ARBA" id="ARBA00022692"/>
    </source>
</evidence>
<dbReference type="RefSeq" id="WP_148894384.1">
    <property type="nucleotide sequence ID" value="NZ_VNIB01000001.1"/>
</dbReference>
<reference evidence="11 12" key="1">
    <citation type="submission" date="2019-07" db="EMBL/GenBank/DDBJ databases">
        <title>Genomic Encyclopedia of Type Strains, Phase IV (KMG-IV): sequencing the most valuable type-strain genomes for metagenomic binning, comparative biology and taxonomic classification.</title>
        <authorList>
            <person name="Goeker M."/>
        </authorList>
    </citation>
    <scope>NUCLEOTIDE SEQUENCE [LARGE SCALE GENOMIC DNA]</scope>
    <source>
        <strain evidence="11 12">SS015</strain>
    </source>
</reference>
<evidence type="ECO:0000256" key="1">
    <source>
        <dbReference type="ARBA" id="ARBA00002254"/>
    </source>
</evidence>
<accession>A0A5D3WMW2</accession>
<keyword evidence="5 10" id="KW-0145">Chemotaxis</keyword>
<comment type="caution">
    <text evidence="11">The sequence shown here is derived from an EMBL/GenBank/DDBJ whole genome shotgun (WGS) entry which is preliminary data.</text>
</comment>
<evidence type="ECO:0000256" key="7">
    <source>
        <dbReference type="ARBA" id="ARBA00022779"/>
    </source>
</evidence>
<evidence type="ECO:0000256" key="4">
    <source>
        <dbReference type="ARBA" id="ARBA00022475"/>
    </source>
</evidence>
<dbReference type="PANTHER" id="PTHR35091">
    <property type="entry name" value="FLAGELLAR PROTEIN FLIL"/>
    <property type="match status" value="1"/>
</dbReference>
<keyword evidence="8 10" id="KW-1133">Transmembrane helix</keyword>
<keyword evidence="11" id="KW-0282">Flagellum</keyword>
<evidence type="ECO:0000313" key="12">
    <source>
        <dbReference type="Proteomes" id="UP000324159"/>
    </source>
</evidence>
<keyword evidence="12" id="KW-1185">Reference proteome</keyword>
<evidence type="ECO:0000256" key="9">
    <source>
        <dbReference type="ARBA" id="ARBA00023136"/>
    </source>
</evidence>
<feature type="transmembrane region" description="Helical" evidence="10">
    <location>
        <begin position="17"/>
        <end position="40"/>
    </location>
</feature>
<evidence type="ECO:0000256" key="10">
    <source>
        <dbReference type="RuleBase" id="RU364125"/>
    </source>
</evidence>
<comment type="subcellular location">
    <subcellularLocation>
        <location evidence="2">Cell membrane</location>
        <topology evidence="2">Single-pass membrane protein</topology>
    </subcellularLocation>
</comment>
<keyword evidence="6 10" id="KW-0812">Transmembrane</keyword>
<dbReference type="Proteomes" id="UP000324159">
    <property type="component" value="Unassembled WGS sequence"/>
</dbReference>
<comment type="similarity">
    <text evidence="3 10">Belongs to the FliL family.</text>
</comment>
<keyword evidence="11" id="KW-0966">Cell projection</keyword>
<keyword evidence="11" id="KW-0969">Cilium</keyword>
<keyword evidence="4 10" id="KW-1003">Cell membrane</keyword>
<evidence type="ECO:0000313" key="11">
    <source>
        <dbReference type="EMBL" id="TYP00201.1"/>
    </source>
</evidence>
<organism evidence="11 12">
    <name type="scientific">Geothermobacter ehrlichii</name>
    <dbReference type="NCBI Taxonomy" id="213224"/>
    <lineage>
        <taxon>Bacteria</taxon>
        <taxon>Pseudomonadati</taxon>
        <taxon>Thermodesulfobacteriota</taxon>
        <taxon>Desulfuromonadia</taxon>
        <taxon>Desulfuromonadales</taxon>
        <taxon>Geothermobacteraceae</taxon>
        <taxon>Geothermobacter</taxon>
    </lineage>
</organism>
<dbReference type="PANTHER" id="PTHR35091:SF2">
    <property type="entry name" value="FLAGELLAR PROTEIN FLIL"/>
    <property type="match status" value="1"/>
</dbReference>
<name>A0A5D3WMW2_9BACT</name>
<protein>
    <recommendedName>
        <fullName evidence="10">Flagellar protein FliL</fullName>
    </recommendedName>
</protein>
<evidence type="ECO:0000256" key="5">
    <source>
        <dbReference type="ARBA" id="ARBA00022500"/>
    </source>
</evidence>
<proteinExistence type="inferred from homology"/>
<dbReference type="EMBL" id="VNIB01000001">
    <property type="protein sequence ID" value="TYP00201.1"/>
    <property type="molecule type" value="Genomic_DNA"/>
</dbReference>
<dbReference type="Pfam" id="PF03748">
    <property type="entry name" value="FliL"/>
    <property type="match status" value="1"/>
</dbReference>
<keyword evidence="9 10" id="KW-0472">Membrane</keyword>
<dbReference type="GO" id="GO:0006935">
    <property type="term" value="P:chemotaxis"/>
    <property type="evidence" value="ECO:0007669"/>
    <property type="project" value="UniProtKB-KW"/>
</dbReference>
<evidence type="ECO:0000256" key="3">
    <source>
        <dbReference type="ARBA" id="ARBA00008281"/>
    </source>
</evidence>
<dbReference type="OrthoDB" id="9799777at2"/>
<comment type="function">
    <text evidence="1 10">Controls the rotational direction of flagella during chemotaxis.</text>
</comment>
<evidence type="ECO:0000256" key="8">
    <source>
        <dbReference type="ARBA" id="ARBA00022989"/>
    </source>
</evidence>
<keyword evidence="7 10" id="KW-0283">Flagellar rotation</keyword>
<gene>
    <name evidence="11" type="ORF">EDC39_101362</name>
</gene>
<evidence type="ECO:0000256" key="2">
    <source>
        <dbReference type="ARBA" id="ARBA00004162"/>
    </source>
</evidence>
<dbReference type="InterPro" id="IPR005503">
    <property type="entry name" value="FliL"/>
</dbReference>
<dbReference type="GO" id="GO:0005886">
    <property type="term" value="C:plasma membrane"/>
    <property type="evidence" value="ECO:0007669"/>
    <property type="project" value="UniProtKB-SubCell"/>
</dbReference>
<dbReference type="AlphaFoldDB" id="A0A5D3WMW2"/>
<sequence>MAEKTEKAPEGGGKKKLILIIAIALVVLIGGGVAAFLLLGGSDEEAKKGKAAQEAAALESSDVGPMVNIESFIVNILDESGTRYLKAAMTLELTNEQAVDEVNQRMPQIRDAVIMLIGNKSFNELQDLQGKMQLRAELTAKLNSFLKTGKIKRIYFTDFVVQ</sequence>
<dbReference type="GO" id="GO:0071978">
    <property type="term" value="P:bacterial-type flagellum-dependent swarming motility"/>
    <property type="evidence" value="ECO:0007669"/>
    <property type="project" value="TreeGrafter"/>
</dbReference>